<name>A0A2M7TAC7_9ACTN</name>
<dbReference type="Proteomes" id="UP000230956">
    <property type="component" value="Unassembled WGS sequence"/>
</dbReference>
<feature type="transmembrane region" description="Helical" evidence="2">
    <location>
        <begin position="250"/>
        <end position="269"/>
    </location>
</feature>
<reference evidence="4" key="1">
    <citation type="submission" date="2017-09" db="EMBL/GenBank/DDBJ databases">
        <title>Depth-based differentiation of microbial function through sediment-hosted aquifers and enrichment of novel symbionts in the deep terrestrial subsurface.</title>
        <authorList>
            <person name="Probst A.J."/>
            <person name="Ladd B."/>
            <person name="Jarett J.K."/>
            <person name="Geller-Mcgrath D.E."/>
            <person name="Sieber C.M.K."/>
            <person name="Emerson J.B."/>
            <person name="Anantharaman K."/>
            <person name="Thomas B.C."/>
            <person name="Malmstrom R."/>
            <person name="Stieglmeier M."/>
            <person name="Klingl A."/>
            <person name="Woyke T."/>
            <person name="Ryan C.M."/>
            <person name="Banfield J.F."/>
        </authorList>
    </citation>
    <scope>NUCLEOTIDE SEQUENCE [LARGE SCALE GENOMIC DNA]</scope>
</reference>
<evidence type="ECO:0000256" key="2">
    <source>
        <dbReference type="SAM" id="Phobius"/>
    </source>
</evidence>
<protein>
    <submittedName>
        <fullName evidence="3">Uncharacterized protein</fullName>
    </submittedName>
</protein>
<gene>
    <name evidence="3" type="ORF">COY37_01615</name>
</gene>
<feature type="compositionally biased region" description="Low complexity" evidence="1">
    <location>
        <begin position="147"/>
        <end position="191"/>
    </location>
</feature>
<organism evidence="3 4">
    <name type="scientific">Candidatus Aquicultor secundus</name>
    <dbReference type="NCBI Taxonomy" id="1973895"/>
    <lineage>
        <taxon>Bacteria</taxon>
        <taxon>Bacillati</taxon>
        <taxon>Actinomycetota</taxon>
        <taxon>Candidatus Aquicultoria</taxon>
        <taxon>Candidatus Aquicultorales</taxon>
        <taxon>Candidatus Aquicultoraceae</taxon>
        <taxon>Candidatus Aquicultor</taxon>
    </lineage>
</organism>
<dbReference type="EMBL" id="PFNG01000038">
    <property type="protein sequence ID" value="PIZ41901.1"/>
    <property type="molecule type" value="Genomic_DNA"/>
</dbReference>
<keyword evidence="2" id="KW-0812">Transmembrane</keyword>
<evidence type="ECO:0000256" key="1">
    <source>
        <dbReference type="SAM" id="MobiDB-lite"/>
    </source>
</evidence>
<comment type="caution">
    <text evidence="3">The sequence shown here is derived from an EMBL/GenBank/DDBJ whole genome shotgun (WGS) entry which is preliminary data.</text>
</comment>
<proteinExistence type="predicted"/>
<feature type="region of interest" description="Disordered" evidence="1">
    <location>
        <begin position="145"/>
        <end position="191"/>
    </location>
</feature>
<evidence type="ECO:0000313" key="4">
    <source>
        <dbReference type="Proteomes" id="UP000230956"/>
    </source>
</evidence>
<dbReference type="RefSeq" id="WP_286678057.1">
    <property type="nucleotide sequence ID" value="NZ_MNXI01000055.1"/>
</dbReference>
<evidence type="ECO:0000313" key="3">
    <source>
        <dbReference type="EMBL" id="PIZ41901.1"/>
    </source>
</evidence>
<dbReference type="AlphaFoldDB" id="A0A2M7TAC7"/>
<sequence length="280" mass="28930">MRNLRRIFALAAVAYLIASLVGLGGVLAGSSAPLSVDNAKGESLTVGSVSVSNDGSNLSVVFSTDSGYKLNFTVIIFRGNPGGVTSAMSYGRTQYLISKSDNNHSYSIPLSEIKNSDVTIFASADVVVNGKKAFMNVEFKVPETERSTTTQLPTTTTQVTTPNSTSSTAPATTSTTVGQGTTSTTAGQGTTSTTVAGATSLTVAPTTTTTQVGMTAVLASATSTSVQQLVTTTSRPKIPRKRLPFTGMEYNWYLIGAMLALTGVGLYAGSICRSAPPALH</sequence>
<accession>A0A2M7TAC7</accession>
<keyword evidence="2" id="KW-0472">Membrane</keyword>
<keyword evidence="2" id="KW-1133">Transmembrane helix</keyword>